<dbReference type="Proteomes" id="UP001207228">
    <property type="component" value="Unassembled WGS sequence"/>
</dbReference>
<evidence type="ECO:0000313" key="8">
    <source>
        <dbReference type="EMBL" id="MCX2740357.1"/>
    </source>
</evidence>
<dbReference type="PANTHER" id="PTHR33452:SF1">
    <property type="entry name" value="INNER MEMBRANE PROTEIN YPHA-RELATED"/>
    <property type="match status" value="1"/>
</dbReference>
<feature type="transmembrane region" description="Helical" evidence="7">
    <location>
        <begin position="63"/>
        <end position="83"/>
    </location>
</feature>
<keyword evidence="3" id="KW-1003">Cell membrane</keyword>
<gene>
    <name evidence="8" type="ORF">OO017_10405</name>
</gene>
<feature type="transmembrane region" description="Helical" evidence="7">
    <location>
        <begin position="20"/>
        <end position="43"/>
    </location>
</feature>
<evidence type="ECO:0000256" key="5">
    <source>
        <dbReference type="ARBA" id="ARBA00022989"/>
    </source>
</evidence>
<dbReference type="EMBL" id="JAPFQO010000006">
    <property type="protein sequence ID" value="MCX2740357.1"/>
    <property type="molecule type" value="Genomic_DNA"/>
</dbReference>
<dbReference type="PANTHER" id="PTHR33452">
    <property type="entry name" value="OXIDOREDUCTASE CATD-RELATED"/>
    <property type="match status" value="1"/>
</dbReference>
<dbReference type="InterPro" id="IPR051907">
    <property type="entry name" value="DoxX-like_oxidoreductase"/>
</dbReference>
<dbReference type="RefSeq" id="WP_266052416.1">
    <property type="nucleotide sequence ID" value="NZ_JAPFQO010000006.1"/>
</dbReference>
<feature type="transmembrane region" description="Helical" evidence="7">
    <location>
        <begin position="88"/>
        <end position="109"/>
    </location>
</feature>
<evidence type="ECO:0000256" key="2">
    <source>
        <dbReference type="ARBA" id="ARBA00006679"/>
    </source>
</evidence>
<organism evidence="8 9">
    <name type="scientific">Pontibacter anaerobius</name>
    <dbReference type="NCBI Taxonomy" id="2993940"/>
    <lineage>
        <taxon>Bacteria</taxon>
        <taxon>Pseudomonadati</taxon>
        <taxon>Bacteroidota</taxon>
        <taxon>Cytophagia</taxon>
        <taxon>Cytophagales</taxon>
        <taxon>Hymenobacteraceae</taxon>
        <taxon>Pontibacter</taxon>
    </lineage>
</organism>
<protein>
    <submittedName>
        <fullName evidence="8">DoxX family protein</fullName>
    </submittedName>
</protein>
<comment type="caution">
    <text evidence="8">The sequence shown here is derived from an EMBL/GenBank/DDBJ whole genome shotgun (WGS) entry which is preliminary data.</text>
</comment>
<feature type="transmembrane region" description="Helical" evidence="7">
    <location>
        <begin position="115"/>
        <end position="138"/>
    </location>
</feature>
<evidence type="ECO:0000313" key="9">
    <source>
        <dbReference type="Proteomes" id="UP001207228"/>
    </source>
</evidence>
<name>A0ABT3RET0_9BACT</name>
<evidence type="ECO:0000256" key="4">
    <source>
        <dbReference type="ARBA" id="ARBA00022692"/>
    </source>
</evidence>
<keyword evidence="4 7" id="KW-0812">Transmembrane</keyword>
<evidence type="ECO:0000256" key="1">
    <source>
        <dbReference type="ARBA" id="ARBA00004651"/>
    </source>
</evidence>
<evidence type="ECO:0000256" key="6">
    <source>
        <dbReference type="ARBA" id="ARBA00023136"/>
    </source>
</evidence>
<comment type="subcellular location">
    <subcellularLocation>
        <location evidence="1">Cell membrane</location>
        <topology evidence="1">Multi-pass membrane protein</topology>
    </subcellularLocation>
</comment>
<keyword evidence="9" id="KW-1185">Reference proteome</keyword>
<evidence type="ECO:0000256" key="7">
    <source>
        <dbReference type="SAM" id="Phobius"/>
    </source>
</evidence>
<reference evidence="8 9" key="1">
    <citation type="submission" date="2022-11" db="EMBL/GenBank/DDBJ databases">
        <title>The characterization of three novel Bacteroidetes species and genomic analysis of their roles in tidal elemental geochemical cycles.</title>
        <authorList>
            <person name="Ma K.-J."/>
        </authorList>
    </citation>
    <scope>NUCLEOTIDE SEQUENCE [LARGE SCALE GENOMIC DNA]</scope>
    <source>
        <strain evidence="8 9">M82</strain>
    </source>
</reference>
<keyword evidence="5 7" id="KW-1133">Transmembrane helix</keyword>
<sequence>MNIAHKINRTSPRNSARNPVWMDGLRVLLGLFLFLKGIFFLEYSSDVLHIFSQGQDFISLHKATLFTSAVHIIGGLMITFGVLTRLALLCQIPVILGSMLIVNPTSGLYLDNTELWLSVAVLGLLLFYMVMGPGRYSVDNKVFRKLK</sequence>
<keyword evidence="6 7" id="KW-0472">Membrane</keyword>
<dbReference type="InterPro" id="IPR032808">
    <property type="entry name" value="DoxX"/>
</dbReference>
<dbReference type="Pfam" id="PF07681">
    <property type="entry name" value="DoxX"/>
    <property type="match status" value="1"/>
</dbReference>
<evidence type="ECO:0000256" key="3">
    <source>
        <dbReference type="ARBA" id="ARBA00022475"/>
    </source>
</evidence>
<proteinExistence type="inferred from homology"/>
<comment type="similarity">
    <text evidence="2">Belongs to the DoxX family.</text>
</comment>
<accession>A0ABT3RET0</accession>